<keyword evidence="7" id="KW-0443">Lipid metabolism</keyword>
<gene>
    <name evidence="12" type="ORF">UFOPK4179_00198</name>
</gene>
<accession>A0A6J6AEV0</accession>
<dbReference type="CDD" id="cd00830">
    <property type="entry name" value="KAS_III"/>
    <property type="match status" value="1"/>
</dbReference>
<dbReference type="HAMAP" id="MF_01815">
    <property type="entry name" value="FabH"/>
    <property type="match status" value="1"/>
</dbReference>
<evidence type="ECO:0000256" key="7">
    <source>
        <dbReference type="ARBA" id="ARBA00023098"/>
    </source>
</evidence>
<reference evidence="12" key="1">
    <citation type="submission" date="2020-05" db="EMBL/GenBank/DDBJ databases">
        <authorList>
            <person name="Chiriac C."/>
            <person name="Salcher M."/>
            <person name="Ghai R."/>
            <person name="Kavagutti S V."/>
        </authorList>
    </citation>
    <scope>NUCLEOTIDE SEQUENCE</scope>
</reference>
<sequence>MVAHEVDTERDRGEFMPQIPDNVRGARFIGWGTALGHKTVTNDELSQTMDTNDEWIRERTGIHRRHIGGSTAELSISSGRAAIEMAGIDPHSIDALVLATTTPDRTVPATSATVQNALGLRCGAFDINAACSGFVYAMVTAHGLIAMGAQRILVIGTDTLSRITDWTDRNTAILFADGSGAAVLESTTGHGQLLGWDLDADGSAEEILYTEIGGFIHMDGKEVFRRAVRIMVDSAQKSMAAAGVTADQLSVVIPHQANIRIITSACDKLGVPMDKVAVVVHETGNTSSASIPLAMFGDFGQVRPKDGDLVLMVGFGAGMTAASAVIRWGAQ</sequence>
<name>A0A6J6AEV0_9ZZZZ</name>
<dbReference type="GO" id="GO:0006633">
    <property type="term" value="P:fatty acid biosynthetic process"/>
    <property type="evidence" value="ECO:0007669"/>
    <property type="project" value="UniProtKB-KW"/>
</dbReference>
<evidence type="ECO:0000313" key="12">
    <source>
        <dbReference type="EMBL" id="CAB4367415.1"/>
    </source>
</evidence>
<dbReference type="Gene3D" id="3.40.47.10">
    <property type="match status" value="1"/>
</dbReference>
<dbReference type="EMBL" id="CAETWZ010000010">
    <property type="protein sequence ID" value="CAB4367415.1"/>
    <property type="molecule type" value="Genomic_DNA"/>
</dbReference>
<dbReference type="NCBIfam" id="TIGR00747">
    <property type="entry name" value="fabH"/>
    <property type="match status" value="1"/>
</dbReference>
<dbReference type="Pfam" id="PF08545">
    <property type="entry name" value="ACP_syn_III"/>
    <property type="match status" value="1"/>
</dbReference>
<feature type="domain" description="Beta-ketoacyl-[acyl-carrier-protein] synthase III N-terminal" evidence="11">
    <location>
        <begin position="125"/>
        <end position="202"/>
    </location>
</feature>
<dbReference type="PANTHER" id="PTHR43091:SF2">
    <property type="entry name" value="BETA-KETOACYL-[ACYL-CARRIER-PROTEIN] SYNTHASE III 2"/>
    <property type="match status" value="1"/>
</dbReference>
<comment type="similarity">
    <text evidence="2">Belongs to the thiolase-like superfamily. FabH family.</text>
</comment>
<dbReference type="InterPro" id="IPR004655">
    <property type="entry name" value="FabH"/>
</dbReference>
<keyword evidence="5" id="KW-0808">Transferase</keyword>
<dbReference type="SUPFAM" id="SSF53901">
    <property type="entry name" value="Thiolase-like"/>
    <property type="match status" value="1"/>
</dbReference>
<dbReference type="NCBIfam" id="NF006829">
    <property type="entry name" value="PRK09352.1"/>
    <property type="match status" value="1"/>
</dbReference>
<protein>
    <submittedName>
        <fullName evidence="12">Unannotated protein</fullName>
    </submittedName>
</protein>
<comment type="pathway">
    <text evidence="1">Lipid metabolism.</text>
</comment>
<evidence type="ECO:0000256" key="8">
    <source>
        <dbReference type="ARBA" id="ARBA00023160"/>
    </source>
</evidence>
<evidence type="ECO:0000256" key="6">
    <source>
        <dbReference type="ARBA" id="ARBA00022832"/>
    </source>
</evidence>
<organism evidence="12">
    <name type="scientific">freshwater metagenome</name>
    <dbReference type="NCBI Taxonomy" id="449393"/>
    <lineage>
        <taxon>unclassified sequences</taxon>
        <taxon>metagenomes</taxon>
        <taxon>ecological metagenomes</taxon>
    </lineage>
</organism>
<evidence type="ECO:0000256" key="5">
    <source>
        <dbReference type="ARBA" id="ARBA00022679"/>
    </source>
</evidence>
<evidence type="ECO:0000256" key="9">
    <source>
        <dbReference type="ARBA" id="ARBA00023315"/>
    </source>
</evidence>
<dbReference type="AlphaFoldDB" id="A0A6J6AEV0"/>
<evidence type="ECO:0000256" key="2">
    <source>
        <dbReference type="ARBA" id="ARBA00008642"/>
    </source>
</evidence>
<evidence type="ECO:0000259" key="10">
    <source>
        <dbReference type="Pfam" id="PF08541"/>
    </source>
</evidence>
<keyword evidence="4" id="KW-0444">Lipid biosynthesis</keyword>
<dbReference type="InterPro" id="IPR013747">
    <property type="entry name" value="ACP_syn_III_C"/>
</dbReference>
<evidence type="ECO:0000256" key="3">
    <source>
        <dbReference type="ARBA" id="ARBA00022490"/>
    </source>
</evidence>
<evidence type="ECO:0000259" key="11">
    <source>
        <dbReference type="Pfam" id="PF08545"/>
    </source>
</evidence>
<evidence type="ECO:0000256" key="4">
    <source>
        <dbReference type="ARBA" id="ARBA00022516"/>
    </source>
</evidence>
<dbReference type="InterPro" id="IPR016039">
    <property type="entry name" value="Thiolase-like"/>
</dbReference>
<dbReference type="Pfam" id="PF08541">
    <property type="entry name" value="ACP_syn_III_C"/>
    <property type="match status" value="1"/>
</dbReference>
<proteinExistence type="inferred from homology"/>
<keyword evidence="3" id="KW-0963">Cytoplasm</keyword>
<dbReference type="InterPro" id="IPR013751">
    <property type="entry name" value="ACP_syn_III_N"/>
</dbReference>
<keyword evidence="9" id="KW-0012">Acyltransferase</keyword>
<evidence type="ECO:0000256" key="1">
    <source>
        <dbReference type="ARBA" id="ARBA00005189"/>
    </source>
</evidence>
<keyword evidence="6" id="KW-0276">Fatty acid metabolism</keyword>
<feature type="domain" description="Beta-ketoacyl-[acyl-carrier-protein] synthase III C-terminal" evidence="10">
    <location>
        <begin position="239"/>
        <end position="328"/>
    </location>
</feature>
<keyword evidence="8" id="KW-0275">Fatty acid biosynthesis</keyword>
<dbReference type="GO" id="GO:0004315">
    <property type="term" value="F:3-oxoacyl-[acyl-carrier-protein] synthase activity"/>
    <property type="evidence" value="ECO:0007669"/>
    <property type="project" value="InterPro"/>
</dbReference>
<dbReference type="PANTHER" id="PTHR43091">
    <property type="entry name" value="3-OXOACYL-[ACYL-CARRIER-PROTEIN] SYNTHASE"/>
    <property type="match status" value="1"/>
</dbReference>